<evidence type="ECO:0000256" key="6">
    <source>
        <dbReference type="RuleBase" id="RU362125"/>
    </source>
</evidence>
<dbReference type="Gene3D" id="2.40.110.10">
    <property type="entry name" value="Butyryl-CoA Dehydrogenase, subunit A, domain 2"/>
    <property type="match status" value="1"/>
</dbReference>
<dbReference type="Gene3D" id="1.20.140.10">
    <property type="entry name" value="Butyryl-CoA Dehydrogenase, subunit A, domain 3"/>
    <property type="match status" value="1"/>
</dbReference>
<evidence type="ECO:0000256" key="4">
    <source>
        <dbReference type="ARBA" id="ARBA00022827"/>
    </source>
</evidence>
<dbReference type="PIRSF" id="PIRSF016578">
    <property type="entry name" value="HsaA"/>
    <property type="match status" value="1"/>
</dbReference>
<gene>
    <name evidence="10" type="ORF">OHAE_5011</name>
</gene>
<evidence type="ECO:0000256" key="3">
    <source>
        <dbReference type="ARBA" id="ARBA00022630"/>
    </source>
</evidence>
<dbReference type="Pfam" id="PF02770">
    <property type="entry name" value="Acyl-CoA_dh_M"/>
    <property type="match status" value="1"/>
</dbReference>
<dbReference type="PANTHER" id="PTHR43884:SF25">
    <property type="entry name" value="ACYL-COA DEHYDROGENASE YDBM-RELATED"/>
    <property type="match status" value="1"/>
</dbReference>
<dbReference type="Pfam" id="PF02771">
    <property type="entry name" value="Acyl-CoA_dh_N"/>
    <property type="match status" value="1"/>
</dbReference>
<dbReference type="InterPro" id="IPR037069">
    <property type="entry name" value="AcylCoA_DH/ox_N_sf"/>
</dbReference>
<dbReference type="InterPro" id="IPR036250">
    <property type="entry name" value="AcylCo_DH-like_C"/>
</dbReference>
<evidence type="ECO:0000256" key="2">
    <source>
        <dbReference type="ARBA" id="ARBA00009347"/>
    </source>
</evidence>
<dbReference type="InterPro" id="IPR013786">
    <property type="entry name" value="AcylCoA_DH/ox_N"/>
</dbReference>
<evidence type="ECO:0000259" key="7">
    <source>
        <dbReference type="Pfam" id="PF00441"/>
    </source>
</evidence>
<dbReference type="GO" id="GO:0050660">
    <property type="term" value="F:flavin adenine dinucleotide binding"/>
    <property type="evidence" value="ECO:0007669"/>
    <property type="project" value="InterPro"/>
</dbReference>
<keyword evidence="5 6" id="KW-0560">Oxidoreductase</keyword>
<reference evidence="11" key="1">
    <citation type="submission" date="2017-12" db="EMBL/GenBank/DDBJ databases">
        <authorList>
            <person name="Diaz M."/>
        </authorList>
    </citation>
    <scope>NUCLEOTIDE SEQUENCE [LARGE SCALE GENOMIC DNA]</scope>
    <source>
        <strain evidence="11">FI11154</strain>
    </source>
</reference>
<dbReference type="GO" id="GO:0016937">
    <property type="term" value="F:short-chain fatty acyl-CoA dehydrogenase activity"/>
    <property type="evidence" value="ECO:0007669"/>
    <property type="project" value="UniProtKB-EC"/>
</dbReference>
<proteinExistence type="inferred from homology"/>
<keyword evidence="3 6" id="KW-0285">Flavoprotein</keyword>
<dbReference type="AlphaFoldDB" id="A0A2P9HDN8"/>
<dbReference type="InterPro" id="IPR009075">
    <property type="entry name" value="AcylCo_DH/oxidase_C"/>
</dbReference>
<evidence type="ECO:0000259" key="8">
    <source>
        <dbReference type="Pfam" id="PF02770"/>
    </source>
</evidence>
<evidence type="ECO:0000313" key="11">
    <source>
        <dbReference type="Proteomes" id="UP000246073"/>
    </source>
</evidence>
<feature type="domain" description="Acyl-CoA oxidase/dehydrogenase middle" evidence="8">
    <location>
        <begin position="124"/>
        <end position="215"/>
    </location>
</feature>
<feature type="domain" description="Acyl-CoA dehydrogenase/oxidase N-terminal" evidence="9">
    <location>
        <begin position="18"/>
        <end position="86"/>
    </location>
</feature>
<dbReference type="Proteomes" id="UP000246073">
    <property type="component" value="Unassembled WGS sequence"/>
</dbReference>
<dbReference type="Pfam" id="PF00441">
    <property type="entry name" value="Acyl-CoA_dh_1"/>
    <property type="match status" value="1"/>
</dbReference>
<feature type="domain" description="Acyl-CoA dehydrogenase/oxidase C-terminal" evidence="7">
    <location>
        <begin position="249"/>
        <end position="364"/>
    </location>
</feature>
<dbReference type="Gene3D" id="1.10.540.10">
    <property type="entry name" value="Acyl-CoA dehydrogenase/oxidase, N-terminal domain"/>
    <property type="match status" value="1"/>
</dbReference>
<dbReference type="SUPFAM" id="SSF47203">
    <property type="entry name" value="Acyl-CoA dehydrogenase C-terminal domain-like"/>
    <property type="match status" value="1"/>
</dbReference>
<accession>A0A2P9HDN8</accession>
<dbReference type="SUPFAM" id="SSF56645">
    <property type="entry name" value="Acyl-CoA dehydrogenase NM domain-like"/>
    <property type="match status" value="1"/>
</dbReference>
<organism evidence="10 11">
    <name type="scientific">Ochrobactrum soli</name>
    <dbReference type="NCBI Taxonomy" id="2448455"/>
    <lineage>
        <taxon>Bacteria</taxon>
        <taxon>Pseudomonadati</taxon>
        <taxon>Pseudomonadota</taxon>
        <taxon>Alphaproteobacteria</taxon>
        <taxon>Hyphomicrobiales</taxon>
        <taxon>Brucellaceae</taxon>
        <taxon>Brucella/Ochrobactrum group</taxon>
        <taxon>Ochrobactrum</taxon>
    </lineage>
</organism>
<dbReference type="InterPro" id="IPR009100">
    <property type="entry name" value="AcylCoA_DH/oxidase_NM_dom_sf"/>
</dbReference>
<sequence length="392" mass="42180">MRPLQLDRLDAPDGIVQAIAEYAPVHDADGSFPSEAIALLHDAGILTATVRPEHGGRSIGVAELVRLVSTVGYGDPSAALIMLMNLQFHAAQVGGNKRAVAPHLYRQLLAESYERPTLINAFRAEPDLGAPARGGLPATKARYSSEGWVLSGRKTFCTGSTGLSYHLPWAVTDEATPRVAEFVVPAKAPGIEIVPVWDHLGLRATQSHDVVYDDVLVPHDHIVNPEVITAETKQDARAVAPTVLLIQSLYLGVARAAQDAFARFAHHRVPSGLGRPIATTERIRTVAGEIELNIIQAESLLFHFADRMDAGDETAFRRVIAAKAAISASLIRAVELAAKALGNPGISRANSIERHFRDVLCSRIHSPQEDSVLLTLGTESLNRYAPNKGTAQ</sequence>
<dbReference type="PANTHER" id="PTHR43884">
    <property type="entry name" value="ACYL-COA DEHYDROGENASE"/>
    <property type="match status" value="1"/>
</dbReference>
<evidence type="ECO:0000259" key="9">
    <source>
        <dbReference type="Pfam" id="PF02771"/>
    </source>
</evidence>
<evidence type="ECO:0000256" key="5">
    <source>
        <dbReference type="ARBA" id="ARBA00023002"/>
    </source>
</evidence>
<dbReference type="CDD" id="cd00567">
    <property type="entry name" value="ACAD"/>
    <property type="match status" value="1"/>
</dbReference>
<name>A0A2P9HDN8_9HYPH</name>
<dbReference type="EC" id="1.3.8.1" evidence="10"/>
<evidence type="ECO:0000313" key="10">
    <source>
        <dbReference type="EMBL" id="SPL62219.1"/>
    </source>
</evidence>
<keyword evidence="4 6" id="KW-0274">FAD</keyword>
<dbReference type="EMBL" id="OOFM01000001">
    <property type="protein sequence ID" value="SPL62219.1"/>
    <property type="molecule type" value="Genomic_DNA"/>
</dbReference>
<dbReference type="InterPro" id="IPR006091">
    <property type="entry name" value="Acyl-CoA_Oxase/DH_mid-dom"/>
</dbReference>
<protein>
    <submittedName>
        <fullName evidence="10">Butyryl-CoA dehydrogenase</fullName>
        <ecNumber evidence="10">1.3.8.1</ecNumber>
    </submittedName>
</protein>
<evidence type="ECO:0000256" key="1">
    <source>
        <dbReference type="ARBA" id="ARBA00001974"/>
    </source>
</evidence>
<comment type="cofactor">
    <cofactor evidence="1 6">
        <name>FAD</name>
        <dbReference type="ChEBI" id="CHEBI:57692"/>
    </cofactor>
</comment>
<comment type="similarity">
    <text evidence="2 6">Belongs to the acyl-CoA dehydrogenase family.</text>
</comment>
<dbReference type="InterPro" id="IPR046373">
    <property type="entry name" value="Acyl-CoA_Oxase/DH_mid-dom_sf"/>
</dbReference>